<evidence type="ECO:0008006" key="8">
    <source>
        <dbReference type="Google" id="ProtNLM"/>
    </source>
</evidence>
<reference evidence="6 7" key="1">
    <citation type="submission" date="2016-11" db="EMBL/GenBank/DDBJ databases">
        <title>Study of marine rhodopsin-containing bacteria.</title>
        <authorList>
            <person name="Yoshizawa S."/>
            <person name="Kumagai Y."/>
            <person name="Kogure K."/>
        </authorList>
    </citation>
    <scope>NUCLEOTIDE SEQUENCE [LARGE SCALE GENOMIC DNA]</scope>
    <source>
        <strain evidence="6 7">SG-29</strain>
    </source>
</reference>
<dbReference type="FunCoup" id="A0A259U1U2">
    <property type="interactions" value="105"/>
</dbReference>
<protein>
    <recommendedName>
        <fullName evidence="8">Glucose-fructose oxidoreductase</fullName>
    </recommendedName>
</protein>
<keyword evidence="2" id="KW-0560">Oxidoreductase</keyword>
<evidence type="ECO:0000256" key="2">
    <source>
        <dbReference type="ARBA" id="ARBA00023002"/>
    </source>
</evidence>
<dbReference type="Gene3D" id="3.30.360.10">
    <property type="entry name" value="Dihydrodipicolinate Reductase, domain 2"/>
    <property type="match status" value="1"/>
</dbReference>
<dbReference type="InterPro" id="IPR000683">
    <property type="entry name" value="Gfo/Idh/MocA-like_OxRdtase_N"/>
</dbReference>
<dbReference type="AlphaFoldDB" id="A0A259U1U2"/>
<dbReference type="PANTHER" id="PTHR22604:SF105">
    <property type="entry name" value="TRANS-1,2-DIHYDROBENZENE-1,2-DIOL DEHYDROGENASE"/>
    <property type="match status" value="1"/>
</dbReference>
<sequence length="367" mass="39942">MSASAPTSSSDPGLTGRPMPALRRPLPDPPEARVGIALVGLGAYALNQIAPNLANTQHARLAAVVSGNAEKAQAVARAYGLEDSHVYSYDDFDRIAEDETVDAVYVILPNAFHRAWTERAFAAGKHVLCEKPMAGTVEDCRAMIAAGEAAGKKLMIAYRAQFDPYNRRAIDLVQGGEIGEPRLIMADHHRLLKLDELRDQWRAQKDLASGGSLYDIGIYSVNGARYLLGEEPTEVTATYLERSDREEVSVEEGVEWQMTFPSGARALCSSGYRADQAKRIHVQGASGELTLDPATDYYERNLTVKTEEGTREITIPDSNQFAAMLDEMALAVKEDREPATPGAEGLRDVEIMQAIYRAAETGDAVAV</sequence>
<evidence type="ECO:0000259" key="4">
    <source>
        <dbReference type="Pfam" id="PF01408"/>
    </source>
</evidence>
<evidence type="ECO:0000313" key="7">
    <source>
        <dbReference type="Proteomes" id="UP000216446"/>
    </source>
</evidence>
<dbReference type="SUPFAM" id="SSF51735">
    <property type="entry name" value="NAD(P)-binding Rossmann-fold domains"/>
    <property type="match status" value="1"/>
</dbReference>
<dbReference type="Pfam" id="PF01408">
    <property type="entry name" value="GFO_IDH_MocA"/>
    <property type="match status" value="1"/>
</dbReference>
<organism evidence="6 7">
    <name type="scientific">Rubricoccus marinus</name>
    <dbReference type="NCBI Taxonomy" id="716817"/>
    <lineage>
        <taxon>Bacteria</taxon>
        <taxon>Pseudomonadati</taxon>
        <taxon>Rhodothermota</taxon>
        <taxon>Rhodothermia</taxon>
        <taxon>Rhodothermales</taxon>
        <taxon>Rubricoccaceae</taxon>
        <taxon>Rubricoccus</taxon>
    </lineage>
</organism>
<dbReference type="GO" id="GO:0016491">
    <property type="term" value="F:oxidoreductase activity"/>
    <property type="evidence" value="ECO:0007669"/>
    <property type="project" value="UniProtKB-KW"/>
</dbReference>
<dbReference type="PANTHER" id="PTHR22604">
    <property type="entry name" value="OXIDOREDUCTASES"/>
    <property type="match status" value="1"/>
</dbReference>
<dbReference type="Pfam" id="PF02894">
    <property type="entry name" value="GFO_IDH_MocA_C"/>
    <property type="match status" value="1"/>
</dbReference>
<evidence type="ECO:0000256" key="3">
    <source>
        <dbReference type="SAM" id="MobiDB-lite"/>
    </source>
</evidence>
<comment type="caution">
    <text evidence="6">The sequence shown here is derived from an EMBL/GenBank/DDBJ whole genome shotgun (WGS) entry which is preliminary data.</text>
</comment>
<dbReference type="InterPro" id="IPR004104">
    <property type="entry name" value="Gfo/Idh/MocA-like_OxRdtase_C"/>
</dbReference>
<comment type="similarity">
    <text evidence="1">Belongs to the Gfo/Idh/MocA family.</text>
</comment>
<evidence type="ECO:0000313" key="6">
    <source>
        <dbReference type="EMBL" id="OZC03931.1"/>
    </source>
</evidence>
<name>A0A259U1U2_9BACT</name>
<feature type="region of interest" description="Disordered" evidence="3">
    <location>
        <begin position="1"/>
        <end position="28"/>
    </location>
</feature>
<proteinExistence type="inferred from homology"/>
<evidence type="ECO:0000259" key="5">
    <source>
        <dbReference type="Pfam" id="PF02894"/>
    </source>
</evidence>
<dbReference type="InterPro" id="IPR008354">
    <property type="entry name" value="Glc-Fru_OxRdtase_bac"/>
</dbReference>
<feature type="domain" description="Gfo/Idh/MocA-like oxidoreductase N-terminal" evidence="4">
    <location>
        <begin position="35"/>
        <end position="158"/>
    </location>
</feature>
<dbReference type="PRINTS" id="PR01775">
    <property type="entry name" value="GLFROXRDTASE"/>
</dbReference>
<dbReference type="SUPFAM" id="SSF55347">
    <property type="entry name" value="Glyceraldehyde-3-phosphate dehydrogenase-like, C-terminal domain"/>
    <property type="match status" value="1"/>
</dbReference>
<dbReference type="OrthoDB" id="9795543at2"/>
<dbReference type="GO" id="GO:0000166">
    <property type="term" value="F:nucleotide binding"/>
    <property type="evidence" value="ECO:0007669"/>
    <property type="project" value="InterPro"/>
</dbReference>
<keyword evidence="7" id="KW-1185">Reference proteome</keyword>
<evidence type="ECO:0000256" key="1">
    <source>
        <dbReference type="ARBA" id="ARBA00010928"/>
    </source>
</evidence>
<dbReference type="InParanoid" id="A0A259U1U2"/>
<gene>
    <name evidence="6" type="ORF">BSZ36_13645</name>
</gene>
<dbReference type="EMBL" id="MQWB01000001">
    <property type="protein sequence ID" value="OZC03931.1"/>
    <property type="molecule type" value="Genomic_DNA"/>
</dbReference>
<dbReference type="InterPro" id="IPR036291">
    <property type="entry name" value="NAD(P)-bd_dom_sf"/>
</dbReference>
<feature type="domain" description="Gfo/Idh/MocA-like oxidoreductase C-terminal" evidence="5">
    <location>
        <begin position="171"/>
        <end position="366"/>
    </location>
</feature>
<dbReference type="Gene3D" id="3.40.50.720">
    <property type="entry name" value="NAD(P)-binding Rossmann-like Domain"/>
    <property type="match status" value="1"/>
</dbReference>
<feature type="compositionally biased region" description="Polar residues" evidence="3">
    <location>
        <begin position="1"/>
        <end position="12"/>
    </location>
</feature>
<accession>A0A259U1U2</accession>
<dbReference type="InterPro" id="IPR050984">
    <property type="entry name" value="Gfo/Idh/MocA_domain"/>
</dbReference>
<dbReference type="Proteomes" id="UP000216446">
    <property type="component" value="Unassembled WGS sequence"/>
</dbReference>
<dbReference type="RefSeq" id="WP_094549857.1">
    <property type="nucleotide sequence ID" value="NZ_MQWB01000001.1"/>
</dbReference>